<reference evidence="2 3" key="1">
    <citation type="submission" date="2018-03" db="EMBL/GenBank/DDBJ databases">
        <title>Genomic Encyclopedia of Archaeal and Bacterial Type Strains, Phase II (KMG-II): from individual species to whole genera.</title>
        <authorList>
            <person name="Goeker M."/>
        </authorList>
    </citation>
    <scope>NUCLEOTIDE SEQUENCE [LARGE SCALE GENOMIC DNA]</scope>
    <source>
        <strain evidence="2 3">DSM 45601</strain>
    </source>
</reference>
<dbReference type="InterPro" id="IPR004675">
    <property type="entry name" value="AhpD_core"/>
</dbReference>
<dbReference type="EMBL" id="PVZC01000001">
    <property type="protein sequence ID" value="PRY02389.1"/>
    <property type="molecule type" value="Genomic_DNA"/>
</dbReference>
<evidence type="ECO:0000259" key="1">
    <source>
        <dbReference type="Pfam" id="PF02627"/>
    </source>
</evidence>
<organism evidence="2 3">
    <name type="scientific">Allonocardiopsis opalescens</name>
    <dbReference type="NCBI Taxonomy" id="1144618"/>
    <lineage>
        <taxon>Bacteria</taxon>
        <taxon>Bacillati</taxon>
        <taxon>Actinomycetota</taxon>
        <taxon>Actinomycetes</taxon>
        <taxon>Streptosporangiales</taxon>
        <taxon>Allonocardiopsis</taxon>
    </lineage>
</organism>
<dbReference type="NCBIfam" id="TIGR00778">
    <property type="entry name" value="ahpD_dom"/>
    <property type="match status" value="1"/>
</dbReference>
<sequence length="144" mass="15658">MPRIDPGATAPHVYAAMATFDAAARQGLDRRLAELVRIRASQLNRCDFCRDTHVRAARDAGEDERRLRALETWRDSALFTAAERAALALTESMTLISDSGVPAEVFAAAAEHFDAARLTRLVWTIAAINTWNRVAVASALAPPG</sequence>
<dbReference type="PANTHER" id="PTHR34846">
    <property type="entry name" value="4-CARBOXYMUCONOLACTONE DECARBOXYLASE FAMILY PROTEIN (AFU_ORTHOLOGUE AFUA_6G11590)"/>
    <property type="match status" value="1"/>
</dbReference>
<dbReference type="PANTHER" id="PTHR34846:SF10">
    <property type="entry name" value="CYTOPLASMIC PROTEIN"/>
    <property type="match status" value="1"/>
</dbReference>
<name>A0A2T0QEP1_9ACTN</name>
<keyword evidence="2" id="KW-0560">Oxidoreductase</keyword>
<dbReference type="SUPFAM" id="SSF69118">
    <property type="entry name" value="AhpD-like"/>
    <property type="match status" value="1"/>
</dbReference>
<dbReference type="GO" id="GO:0051920">
    <property type="term" value="F:peroxiredoxin activity"/>
    <property type="evidence" value="ECO:0007669"/>
    <property type="project" value="InterPro"/>
</dbReference>
<protein>
    <submittedName>
        <fullName evidence="2">AhpD family alkylhydroperoxidase</fullName>
    </submittedName>
</protein>
<dbReference type="Pfam" id="PF02627">
    <property type="entry name" value="CMD"/>
    <property type="match status" value="1"/>
</dbReference>
<dbReference type="Proteomes" id="UP000237846">
    <property type="component" value="Unassembled WGS sequence"/>
</dbReference>
<dbReference type="Gene3D" id="1.20.1290.10">
    <property type="entry name" value="AhpD-like"/>
    <property type="match status" value="1"/>
</dbReference>
<gene>
    <name evidence="2" type="ORF">CLV72_101991</name>
</gene>
<keyword evidence="2" id="KW-0575">Peroxidase</keyword>
<comment type="caution">
    <text evidence="2">The sequence shown here is derived from an EMBL/GenBank/DDBJ whole genome shotgun (WGS) entry which is preliminary data.</text>
</comment>
<feature type="domain" description="Carboxymuconolactone decarboxylase-like" evidence="1">
    <location>
        <begin position="11"/>
        <end position="91"/>
    </location>
</feature>
<dbReference type="RefSeq" id="WP_245929868.1">
    <property type="nucleotide sequence ID" value="NZ_PVZC01000001.1"/>
</dbReference>
<dbReference type="InterPro" id="IPR003779">
    <property type="entry name" value="CMD-like"/>
</dbReference>
<proteinExistence type="predicted"/>
<keyword evidence="3" id="KW-1185">Reference proteome</keyword>
<evidence type="ECO:0000313" key="2">
    <source>
        <dbReference type="EMBL" id="PRY02389.1"/>
    </source>
</evidence>
<dbReference type="AlphaFoldDB" id="A0A2T0QEP1"/>
<evidence type="ECO:0000313" key="3">
    <source>
        <dbReference type="Proteomes" id="UP000237846"/>
    </source>
</evidence>
<accession>A0A2T0QEP1</accession>
<dbReference type="InterPro" id="IPR029032">
    <property type="entry name" value="AhpD-like"/>
</dbReference>